<gene>
    <name evidence="7" type="ORF">D806_050720</name>
</gene>
<evidence type="ECO:0000256" key="1">
    <source>
        <dbReference type="ARBA" id="ARBA00023015"/>
    </source>
</evidence>
<dbReference type="GO" id="GO:0003700">
    <property type="term" value="F:DNA-binding transcription factor activity"/>
    <property type="evidence" value="ECO:0007669"/>
    <property type="project" value="TreeGrafter"/>
</dbReference>
<dbReference type="InterPro" id="IPR036271">
    <property type="entry name" value="Tet_transcr_reg_TetR-rel_C_sf"/>
</dbReference>
<sequence>MPTPNPHAGANSPCPIKRRRARRGSGELLREEILDATTDLLLETGHAKDVSIRAVAKRVGVTPPSIYLHFADKDALLDAVCARYFEKLDQQMQRVAAGQPSTIDVLRAQGLAYVEFATQTPELYRLATMAEGRPGSDVDITLNSSAFQHMRATIEKLMDEGIYPPGDATTWALELWTAAHGVAAMLIAKPYLPWGDTHEFADRVLRAVCSGHIVSGIIGNDVTPSEAVARLKGLADAPN</sequence>
<keyword evidence="3" id="KW-0804">Transcription</keyword>
<dbReference type="InterPro" id="IPR009057">
    <property type="entry name" value="Homeodomain-like_sf"/>
</dbReference>
<feature type="domain" description="HTH tetR-type" evidence="6">
    <location>
        <begin position="27"/>
        <end position="88"/>
    </location>
</feature>
<dbReference type="Pfam" id="PF00440">
    <property type="entry name" value="TetR_N"/>
    <property type="match status" value="1"/>
</dbReference>
<evidence type="ECO:0000259" key="6">
    <source>
        <dbReference type="PROSITE" id="PS50977"/>
    </source>
</evidence>
<evidence type="ECO:0000256" key="5">
    <source>
        <dbReference type="SAM" id="MobiDB-lite"/>
    </source>
</evidence>
<evidence type="ECO:0000313" key="8">
    <source>
        <dbReference type="Proteomes" id="UP000011200"/>
    </source>
</evidence>
<feature type="DNA-binding region" description="H-T-H motif" evidence="4">
    <location>
        <begin position="51"/>
        <end position="70"/>
    </location>
</feature>
<keyword evidence="2 4" id="KW-0238">DNA-binding</keyword>
<dbReference type="SUPFAM" id="SSF48498">
    <property type="entry name" value="Tetracyclin repressor-like, C-terminal domain"/>
    <property type="match status" value="1"/>
</dbReference>
<dbReference type="AlphaFoldDB" id="A0A2U9PW57"/>
<dbReference type="SUPFAM" id="SSF46689">
    <property type="entry name" value="Homeodomain-like"/>
    <property type="match status" value="1"/>
</dbReference>
<name>A0A2U9PW57_MYCSE</name>
<dbReference type="InterPro" id="IPR025996">
    <property type="entry name" value="MT1864/Rv1816-like_C"/>
</dbReference>
<organism evidence="7 8">
    <name type="scientific">Mycolicibacterium smegmatis (strain MKD8)</name>
    <name type="common">Mycobacterium smegmatis</name>
    <dbReference type="NCBI Taxonomy" id="1214915"/>
    <lineage>
        <taxon>Bacteria</taxon>
        <taxon>Bacillati</taxon>
        <taxon>Actinomycetota</taxon>
        <taxon>Actinomycetes</taxon>
        <taxon>Mycobacteriales</taxon>
        <taxon>Mycobacteriaceae</taxon>
        <taxon>Mycolicibacterium</taxon>
    </lineage>
</organism>
<protein>
    <submittedName>
        <fullName evidence="7">Regulatory protein, TetR</fullName>
    </submittedName>
</protein>
<dbReference type="EMBL" id="CP027541">
    <property type="protein sequence ID" value="AWT56022.1"/>
    <property type="molecule type" value="Genomic_DNA"/>
</dbReference>
<dbReference type="InterPro" id="IPR001647">
    <property type="entry name" value="HTH_TetR"/>
</dbReference>
<dbReference type="PANTHER" id="PTHR30055:SF212">
    <property type="entry name" value="TETR-FAMILY FAMILY TRANSCRIPTIONAL REGULATOR"/>
    <property type="match status" value="1"/>
</dbReference>
<dbReference type="InterPro" id="IPR050109">
    <property type="entry name" value="HTH-type_TetR-like_transc_reg"/>
</dbReference>
<evidence type="ECO:0000256" key="4">
    <source>
        <dbReference type="PROSITE-ProRule" id="PRU00335"/>
    </source>
</evidence>
<dbReference type="Pfam" id="PF13305">
    <property type="entry name" value="TetR_C_33"/>
    <property type="match status" value="1"/>
</dbReference>
<dbReference type="Gene3D" id="1.10.357.10">
    <property type="entry name" value="Tetracycline Repressor, domain 2"/>
    <property type="match status" value="1"/>
</dbReference>
<accession>A0A2U9PW57</accession>
<dbReference type="RefSeq" id="WP_003896580.1">
    <property type="nucleotide sequence ID" value="NZ_CP027541.1"/>
</dbReference>
<evidence type="ECO:0000256" key="2">
    <source>
        <dbReference type="ARBA" id="ARBA00023125"/>
    </source>
</evidence>
<feature type="region of interest" description="Disordered" evidence="5">
    <location>
        <begin position="1"/>
        <end position="23"/>
    </location>
</feature>
<dbReference type="PANTHER" id="PTHR30055">
    <property type="entry name" value="HTH-TYPE TRANSCRIPTIONAL REGULATOR RUTR"/>
    <property type="match status" value="1"/>
</dbReference>
<evidence type="ECO:0000256" key="3">
    <source>
        <dbReference type="ARBA" id="ARBA00023163"/>
    </source>
</evidence>
<reference evidence="8" key="2">
    <citation type="submission" date="2018-03" db="EMBL/GenBank/DDBJ databases">
        <authorList>
            <person name="Derbyshire K."/>
            <person name="Gray T.A."/>
            <person name="Champion M."/>
        </authorList>
    </citation>
    <scope>NUCLEOTIDE SEQUENCE [LARGE SCALE GENOMIC DNA]</scope>
    <source>
        <strain evidence="8">MKD8</strain>
    </source>
</reference>
<evidence type="ECO:0000313" key="7">
    <source>
        <dbReference type="EMBL" id="AWT56022.1"/>
    </source>
</evidence>
<dbReference type="PROSITE" id="PS50977">
    <property type="entry name" value="HTH_TETR_2"/>
    <property type="match status" value="1"/>
</dbReference>
<reference evidence="7 8" key="1">
    <citation type="journal article" date="2013" name="Genome Announc.">
        <title>Draft genome sequence of MKD8, a conjugal recipient Mycobacterium smegmatis strain.</title>
        <authorList>
            <person name="Gray T.A."/>
            <person name="Palumbo M.J."/>
            <person name="Derbyshire K.M."/>
        </authorList>
    </citation>
    <scope>NUCLEOTIDE SEQUENCE [LARGE SCALE GENOMIC DNA]</scope>
    <source>
        <strain evidence="7 8">MKD8</strain>
    </source>
</reference>
<proteinExistence type="predicted"/>
<keyword evidence="1" id="KW-0805">Transcription regulation</keyword>
<dbReference type="Proteomes" id="UP000011200">
    <property type="component" value="Chromosome"/>
</dbReference>
<dbReference type="GO" id="GO:0000976">
    <property type="term" value="F:transcription cis-regulatory region binding"/>
    <property type="evidence" value="ECO:0007669"/>
    <property type="project" value="TreeGrafter"/>
</dbReference>